<protein>
    <recommendedName>
        <fullName evidence="3">Nucleoside phosphorylase domain-containing protein</fullName>
    </recommendedName>
</protein>
<dbReference type="InterPro" id="IPR035994">
    <property type="entry name" value="Nucleoside_phosphorylase_sf"/>
</dbReference>
<feature type="compositionally biased region" description="Pro residues" evidence="1">
    <location>
        <begin position="328"/>
        <end position="368"/>
    </location>
</feature>
<proteinExistence type="predicted"/>
<keyword evidence="5" id="KW-1185">Reference proteome</keyword>
<dbReference type="InterPro" id="IPR000845">
    <property type="entry name" value="Nucleoside_phosphorylase_d"/>
</dbReference>
<feature type="region of interest" description="Disordered" evidence="1">
    <location>
        <begin position="327"/>
        <end position="377"/>
    </location>
</feature>
<reference evidence="4" key="1">
    <citation type="submission" date="2022-03" db="EMBL/GenBank/DDBJ databases">
        <title>A functionally conserved STORR gene fusion in Papaver species that diverged 16.8 million years ago.</title>
        <authorList>
            <person name="Catania T."/>
        </authorList>
    </citation>
    <scope>NUCLEOTIDE SEQUENCE</scope>
    <source>
        <strain evidence="4">S-191538</strain>
    </source>
</reference>
<evidence type="ECO:0000256" key="2">
    <source>
        <dbReference type="SAM" id="SignalP"/>
    </source>
</evidence>
<dbReference type="AlphaFoldDB" id="A0AA41SK29"/>
<keyword evidence="2" id="KW-0732">Signal</keyword>
<evidence type="ECO:0000259" key="3">
    <source>
        <dbReference type="Pfam" id="PF01048"/>
    </source>
</evidence>
<dbReference type="GO" id="GO:0009116">
    <property type="term" value="P:nucleoside metabolic process"/>
    <property type="evidence" value="ECO:0007669"/>
    <property type="project" value="InterPro"/>
</dbReference>
<dbReference type="GO" id="GO:0003824">
    <property type="term" value="F:catalytic activity"/>
    <property type="evidence" value="ECO:0007669"/>
    <property type="project" value="InterPro"/>
</dbReference>
<feature type="signal peptide" evidence="2">
    <location>
        <begin position="1"/>
        <end position="26"/>
    </location>
</feature>
<sequence length="437" mass="48716">MGGRFITITLLVVLTLACCNFETSEAMLSDSDYKMIKKVNKGGPYCGLLVSKYSELEPFMKSPSFHLNSKISHVVLSGRRFYIGHIGERKMIVAMTGMGMMNAATTTQILCTFFKIKHILHYGLASNADTKLNMGDIVIPQYWAHTGFWNWQKYGYGPDDELAFEEEGCFTRDYGYLKFADYYSNETGVKDQDYAHDNNYLNNIWYQPEEIFHAGGFYPEETKDSIFWIPTPFKFVELAKKLEVVTLDGCTKEGTVCLEKTPKVVAVQRGSSASMYIDNYAYKNFLYSKFHVSSCDMEGAAIALVCHQHYIPFLGFKALYDECVAPTPAQPPSSPPSSSPPLPHISPPDSPSPDSPPHDSPSPSPPPSHSSSSSRSLSPSFFSSFPSPFSSPSLSHITEDKSSIYDLLIDNCIKVTTEFVTKHSHHMSDDHVSVSSS</sequence>
<dbReference type="CDD" id="cd09008">
    <property type="entry name" value="MTAN"/>
    <property type="match status" value="1"/>
</dbReference>
<gene>
    <name evidence="4" type="ORF">MKW94_005258</name>
</gene>
<comment type="caution">
    <text evidence="4">The sequence shown here is derived from an EMBL/GenBank/DDBJ whole genome shotgun (WGS) entry which is preliminary data.</text>
</comment>
<evidence type="ECO:0000313" key="4">
    <source>
        <dbReference type="EMBL" id="MCL7036851.1"/>
    </source>
</evidence>
<dbReference type="PANTHER" id="PTHR21234:SF19">
    <property type="entry name" value="BARK STORAGE PROTEIN B-LIKE"/>
    <property type="match status" value="1"/>
</dbReference>
<evidence type="ECO:0000256" key="1">
    <source>
        <dbReference type="SAM" id="MobiDB-lite"/>
    </source>
</evidence>
<dbReference type="PANTHER" id="PTHR21234">
    <property type="entry name" value="PURINE NUCLEOSIDE PHOSPHORYLASE"/>
    <property type="match status" value="1"/>
</dbReference>
<dbReference type="Proteomes" id="UP001177140">
    <property type="component" value="Unassembled WGS sequence"/>
</dbReference>
<feature type="domain" description="Nucleoside phosphorylase" evidence="3">
    <location>
        <begin position="71"/>
        <end position="325"/>
    </location>
</feature>
<dbReference type="SUPFAM" id="SSF53167">
    <property type="entry name" value="Purine and uridine phosphorylases"/>
    <property type="match status" value="1"/>
</dbReference>
<feature type="chain" id="PRO_5041369946" description="Nucleoside phosphorylase domain-containing protein" evidence="2">
    <location>
        <begin position="27"/>
        <end position="437"/>
    </location>
</feature>
<name>A0AA41SK29_PAPNU</name>
<dbReference type="PROSITE" id="PS51257">
    <property type="entry name" value="PROKAR_LIPOPROTEIN"/>
    <property type="match status" value="1"/>
</dbReference>
<dbReference type="Pfam" id="PF01048">
    <property type="entry name" value="PNP_UDP_1"/>
    <property type="match status" value="1"/>
</dbReference>
<dbReference type="EMBL" id="JAJJMA010172781">
    <property type="protein sequence ID" value="MCL7036851.1"/>
    <property type="molecule type" value="Genomic_DNA"/>
</dbReference>
<evidence type="ECO:0000313" key="5">
    <source>
        <dbReference type="Proteomes" id="UP001177140"/>
    </source>
</evidence>
<organism evidence="4 5">
    <name type="scientific">Papaver nudicaule</name>
    <name type="common">Iceland poppy</name>
    <dbReference type="NCBI Taxonomy" id="74823"/>
    <lineage>
        <taxon>Eukaryota</taxon>
        <taxon>Viridiplantae</taxon>
        <taxon>Streptophyta</taxon>
        <taxon>Embryophyta</taxon>
        <taxon>Tracheophyta</taxon>
        <taxon>Spermatophyta</taxon>
        <taxon>Magnoliopsida</taxon>
        <taxon>Ranunculales</taxon>
        <taxon>Papaveraceae</taxon>
        <taxon>Papaveroideae</taxon>
        <taxon>Papaver</taxon>
    </lineage>
</organism>
<dbReference type="Gene3D" id="3.40.50.1580">
    <property type="entry name" value="Nucleoside phosphorylase domain"/>
    <property type="match status" value="1"/>
</dbReference>
<accession>A0AA41SK29</accession>